<gene>
    <name evidence="2" type="ORF">PVAP13_7NG244817</name>
</gene>
<evidence type="ECO:0000256" key="1">
    <source>
        <dbReference type="SAM" id="MobiDB-lite"/>
    </source>
</evidence>
<evidence type="ECO:0000313" key="3">
    <source>
        <dbReference type="Proteomes" id="UP000823388"/>
    </source>
</evidence>
<dbReference type="AlphaFoldDB" id="A0A8T0PWD2"/>
<evidence type="ECO:0000313" key="2">
    <source>
        <dbReference type="EMBL" id="KAG2566787.1"/>
    </source>
</evidence>
<feature type="compositionally biased region" description="Basic residues" evidence="1">
    <location>
        <begin position="133"/>
        <end position="146"/>
    </location>
</feature>
<name>A0A8T0PWD2_PANVG</name>
<reference evidence="2" key="1">
    <citation type="submission" date="2020-05" db="EMBL/GenBank/DDBJ databases">
        <title>WGS assembly of Panicum virgatum.</title>
        <authorList>
            <person name="Lovell J.T."/>
            <person name="Jenkins J."/>
            <person name="Shu S."/>
            <person name="Juenger T.E."/>
            <person name="Schmutz J."/>
        </authorList>
    </citation>
    <scope>NUCLEOTIDE SEQUENCE</scope>
    <source>
        <strain evidence="2">AP13</strain>
    </source>
</reference>
<feature type="region of interest" description="Disordered" evidence="1">
    <location>
        <begin position="58"/>
        <end position="218"/>
    </location>
</feature>
<feature type="compositionally biased region" description="Polar residues" evidence="1">
    <location>
        <begin position="70"/>
        <end position="94"/>
    </location>
</feature>
<accession>A0A8T0PWD2</accession>
<protein>
    <submittedName>
        <fullName evidence="2">Uncharacterized protein</fullName>
    </submittedName>
</protein>
<dbReference type="Proteomes" id="UP000823388">
    <property type="component" value="Chromosome 7N"/>
</dbReference>
<proteinExistence type="predicted"/>
<keyword evidence="3" id="KW-1185">Reference proteome</keyword>
<dbReference type="EMBL" id="CM029050">
    <property type="protein sequence ID" value="KAG2566787.1"/>
    <property type="molecule type" value="Genomic_DNA"/>
</dbReference>
<organism evidence="2 3">
    <name type="scientific">Panicum virgatum</name>
    <name type="common">Blackwell switchgrass</name>
    <dbReference type="NCBI Taxonomy" id="38727"/>
    <lineage>
        <taxon>Eukaryota</taxon>
        <taxon>Viridiplantae</taxon>
        <taxon>Streptophyta</taxon>
        <taxon>Embryophyta</taxon>
        <taxon>Tracheophyta</taxon>
        <taxon>Spermatophyta</taxon>
        <taxon>Magnoliopsida</taxon>
        <taxon>Liliopsida</taxon>
        <taxon>Poales</taxon>
        <taxon>Poaceae</taxon>
        <taxon>PACMAD clade</taxon>
        <taxon>Panicoideae</taxon>
        <taxon>Panicodae</taxon>
        <taxon>Paniceae</taxon>
        <taxon>Panicinae</taxon>
        <taxon>Panicum</taxon>
        <taxon>Panicum sect. Hiantes</taxon>
    </lineage>
</organism>
<comment type="caution">
    <text evidence="2">The sequence shown here is derived from an EMBL/GenBank/DDBJ whole genome shotgun (WGS) entry which is preliminary data.</text>
</comment>
<feature type="compositionally biased region" description="Basic residues" evidence="1">
    <location>
        <begin position="109"/>
        <end position="120"/>
    </location>
</feature>
<sequence>MTARLLSTNRPRQLLYKTSQIRRWHRSTRRRKKREVWSTYLVPRRRCCLLPTSAVGKTGSVAEAPERSPGWSTTSSPAKQTRTPSKGKTTTLSRTLEGRGDQTSLLVHRGWRHRQRRQRRPQGGAKGFCDPRRRPRRHLYCRRRRRSTEESKPRPTAHSPSPDRMPSPVDRASRVSTAIQFHTPRRRAPLPAPPPGGRRRGGAGGSTGKALACLSPSL</sequence>